<dbReference type="SUPFAM" id="SSF81665">
    <property type="entry name" value="Calcium ATPase, transmembrane domain M"/>
    <property type="match status" value="1"/>
</dbReference>
<dbReference type="InterPro" id="IPR006121">
    <property type="entry name" value="HMA_dom"/>
</dbReference>
<dbReference type="InterPro" id="IPR027256">
    <property type="entry name" value="P-typ_ATPase_IB"/>
</dbReference>
<dbReference type="InterPro" id="IPR036163">
    <property type="entry name" value="HMA_dom_sf"/>
</dbReference>
<dbReference type="FunFam" id="3.40.1110.10:FF:000066">
    <property type="entry name" value="Cadmium-translocating P-type ATPase"/>
    <property type="match status" value="1"/>
</dbReference>
<comment type="function">
    <text evidence="16">May play a role in the osmotic adaptation.</text>
</comment>
<dbReference type="InterPro" id="IPR023299">
    <property type="entry name" value="ATPase_P-typ_cyto_dom_N"/>
</dbReference>
<comment type="similarity">
    <text evidence="2 18">Belongs to the cation transport ATPase (P-type) (TC 3.A.3) family. Type IB subfamily.</text>
</comment>
<dbReference type="Pfam" id="PF00702">
    <property type="entry name" value="Hydrolase"/>
    <property type="match status" value="1"/>
</dbReference>
<dbReference type="SUPFAM" id="SSF55008">
    <property type="entry name" value="HMA, heavy metal-associated domain"/>
    <property type="match status" value="1"/>
</dbReference>
<dbReference type="Proteomes" id="UP001153719">
    <property type="component" value="Chromosome"/>
</dbReference>
<evidence type="ECO:0000259" key="19">
    <source>
        <dbReference type="PROSITE" id="PS50846"/>
    </source>
</evidence>
<dbReference type="NCBIfam" id="TIGR01512">
    <property type="entry name" value="ATPase-IB2_Cd"/>
    <property type="match status" value="1"/>
</dbReference>
<evidence type="ECO:0000256" key="14">
    <source>
        <dbReference type="ARBA" id="ARBA00039097"/>
    </source>
</evidence>
<evidence type="ECO:0000256" key="9">
    <source>
        <dbReference type="ARBA" id="ARBA00022840"/>
    </source>
</evidence>
<evidence type="ECO:0000256" key="17">
    <source>
        <dbReference type="ARBA" id="ARBA00072218"/>
    </source>
</evidence>
<dbReference type="KEGG" id="ppsu:NO713_02951"/>
<evidence type="ECO:0000256" key="3">
    <source>
        <dbReference type="ARBA" id="ARBA00022475"/>
    </source>
</evidence>
<keyword evidence="7 18" id="KW-0547">Nucleotide-binding</keyword>
<keyword evidence="11" id="KW-1278">Translocase</keyword>
<evidence type="ECO:0000313" key="21">
    <source>
        <dbReference type="Proteomes" id="UP001153719"/>
    </source>
</evidence>
<proteinExistence type="inferred from homology"/>
<comment type="subcellular location">
    <subcellularLocation>
        <location evidence="1">Cell membrane</location>
        <topology evidence="1">Multi-pass membrane protein</topology>
    </subcellularLocation>
</comment>
<evidence type="ECO:0000256" key="11">
    <source>
        <dbReference type="ARBA" id="ARBA00022967"/>
    </source>
</evidence>
<dbReference type="Gene3D" id="3.30.70.100">
    <property type="match status" value="1"/>
</dbReference>
<dbReference type="SUPFAM" id="SSF81653">
    <property type="entry name" value="Calcium ATPase, transduction domain A"/>
    <property type="match status" value="1"/>
</dbReference>
<keyword evidence="6 18" id="KW-0479">Metal-binding</keyword>
<evidence type="ECO:0000256" key="5">
    <source>
        <dbReference type="ARBA" id="ARBA00022692"/>
    </source>
</evidence>
<evidence type="ECO:0000256" key="6">
    <source>
        <dbReference type="ARBA" id="ARBA00022723"/>
    </source>
</evidence>
<accession>A0A9W4CMD9</accession>
<dbReference type="GO" id="GO:0046872">
    <property type="term" value="F:metal ion binding"/>
    <property type="evidence" value="ECO:0007669"/>
    <property type="project" value="UniProtKB-KW"/>
</dbReference>
<gene>
    <name evidence="20" type="primary">ziaA</name>
    <name evidence="20" type="ORF">NO713_02951</name>
</gene>
<dbReference type="NCBIfam" id="TIGR01525">
    <property type="entry name" value="ATPase-IB_hvy"/>
    <property type="match status" value="1"/>
</dbReference>
<dbReference type="PROSITE" id="PS50846">
    <property type="entry name" value="HMA_2"/>
    <property type="match status" value="1"/>
</dbReference>
<dbReference type="Pfam" id="PF00403">
    <property type="entry name" value="HMA"/>
    <property type="match status" value="1"/>
</dbReference>
<dbReference type="InterPro" id="IPR023298">
    <property type="entry name" value="ATPase_P-typ_TM_dom_sf"/>
</dbReference>
<dbReference type="GO" id="GO:0005524">
    <property type="term" value="F:ATP binding"/>
    <property type="evidence" value="ECO:0007669"/>
    <property type="project" value="UniProtKB-UniRule"/>
</dbReference>
<dbReference type="GO" id="GO:0016463">
    <property type="term" value="F:P-type zinc transporter activity"/>
    <property type="evidence" value="ECO:0007669"/>
    <property type="project" value="UniProtKB-EC"/>
</dbReference>
<keyword evidence="5 18" id="KW-0812">Transmembrane</keyword>
<dbReference type="CDD" id="cd00371">
    <property type="entry name" value="HMA"/>
    <property type="match status" value="1"/>
</dbReference>
<evidence type="ECO:0000256" key="2">
    <source>
        <dbReference type="ARBA" id="ARBA00006024"/>
    </source>
</evidence>
<dbReference type="EC" id="7.2.2.12" evidence="14"/>
<keyword evidence="10" id="KW-0460">Magnesium</keyword>
<dbReference type="CDD" id="cd07548">
    <property type="entry name" value="P-type_ATPase-Cd_Zn_Co_like"/>
    <property type="match status" value="1"/>
</dbReference>
<evidence type="ECO:0000313" key="20">
    <source>
        <dbReference type="EMBL" id="CAD5957077.1"/>
    </source>
</evidence>
<dbReference type="FunFam" id="2.70.150.10:FF:000002">
    <property type="entry name" value="Copper-transporting ATPase 1, putative"/>
    <property type="match status" value="1"/>
</dbReference>
<feature type="transmembrane region" description="Helical" evidence="18">
    <location>
        <begin position="131"/>
        <end position="149"/>
    </location>
</feature>
<dbReference type="InterPro" id="IPR018303">
    <property type="entry name" value="ATPase_P-typ_P_site"/>
</dbReference>
<evidence type="ECO:0000256" key="8">
    <source>
        <dbReference type="ARBA" id="ARBA00022833"/>
    </source>
</evidence>
<dbReference type="InterPro" id="IPR036412">
    <property type="entry name" value="HAD-like_sf"/>
</dbReference>
<keyword evidence="8" id="KW-0862">Zinc</keyword>
<dbReference type="InterPro" id="IPR044492">
    <property type="entry name" value="P_typ_ATPase_HD_dom"/>
</dbReference>
<evidence type="ECO:0000256" key="13">
    <source>
        <dbReference type="ARBA" id="ARBA00023136"/>
    </source>
</evidence>
<evidence type="ECO:0000256" key="15">
    <source>
        <dbReference type="ARBA" id="ARBA00047308"/>
    </source>
</evidence>
<dbReference type="PROSITE" id="PS00154">
    <property type="entry name" value="ATPASE_E1_E2"/>
    <property type="match status" value="1"/>
</dbReference>
<evidence type="ECO:0000256" key="1">
    <source>
        <dbReference type="ARBA" id="ARBA00004651"/>
    </source>
</evidence>
<evidence type="ECO:0000256" key="7">
    <source>
        <dbReference type="ARBA" id="ARBA00022741"/>
    </source>
</evidence>
<dbReference type="PROSITE" id="PS01047">
    <property type="entry name" value="HMA_1"/>
    <property type="match status" value="1"/>
</dbReference>
<dbReference type="RefSeq" id="WP_254174055.1">
    <property type="nucleotide sequence ID" value="NZ_LR882967.1"/>
</dbReference>
<dbReference type="PANTHER" id="PTHR48085">
    <property type="entry name" value="CADMIUM/ZINC-TRANSPORTING ATPASE HMA2-RELATED"/>
    <property type="match status" value="1"/>
</dbReference>
<dbReference type="EMBL" id="LR882967">
    <property type="protein sequence ID" value="CAD5957077.1"/>
    <property type="molecule type" value="Genomic_DNA"/>
</dbReference>
<feature type="transmembrane region" description="Helical" evidence="18">
    <location>
        <begin position="366"/>
        <end position="387"/>
    </location>
</feature>
<dbReference type="InterPro" id="IPR051014">
    <property type="entry name" value="Cation_Transport_ATPase_IB"/>
</dbReference>
<dbReference type="PRINTS" id="PR00941">
    <property type="entry name" value="CDATPASE"/>
</dbReference>
<feature type="transmembrane region" description="Helical" evidence="18">
    <location>
        <begin position="104"/>
        <end position="125"/>
    </location>
</feature>
<dbReference type="GO" id="GO:0016887">
    <property type="term" value="F:ATP hydrolysis activity"/>
    <property type="evidence" value="ECO:0007669"/>
    <property type="project" value="InterPro"/>
</dbReference>
<organism evidence="20 21">
    <name type="scientific">Planktothrix pseudagardhii</name>
    <dbReference type="NCBI Taxonomy" id="132604"/>
    <lineage>
        <taxon>Bacteria</taxon>
        <taxon>Bacillati</taxon>
        <taxon>Cyanobacteriota</taxon>
        <taxon>Cyanophyceae</taxon>
        <taxon>Oscillatoriophycideae</taxon>
        <taxon>Oscillatoriales</taxon>
        <taxon>Microcoleaceae</taxon>
        <taxon>Planktothrix</taxon>
    </lineage>
</organism>
<dbReference type="Pfam" id="PF00122">
    <property type="entry name" value="E1-E2_ATPase"/>
    <property type="match status" value="1"/>
</dbReference>
<evidence type="ECO:0000256" key="16">
    <source>
        <dbReference type="ARBA" id="ARBA00056348"/>
    </source>
</evidence>
<dbReference type="SFLD" id="SFLDF00027">
    <property type="entry name" value="p-type_atpase"/>
    <property type="match status" value="1"/>
</dbReference>
<keyword evidence="9 18" id="KW-0067">ATP-binding</keyword>
<sequence length="714" mass="76382">MTQTPSVKTQQMQVGGMDCGSCAAKIEAGVQKIPGVAHISVSVATERLSVTYDPKQVSEQEIRDRVISLGFTIISPEAHDHNHNHDHDHSHHHGSGEFNLKQELIPVFGVVVLLVLGIVFEQPLHHTPYSIAEYAVFIPAYLISGSTVLKAAGRNILRGQVFDENFLMTIATVGAIAIHQLPEAVAVMLFFRIGELFQEYAVGRSRRSIKSVLEVRPDTANLKLNGTLKAVSPEIVNVGDIIIVKPGEKIPLDGEILEGYSQIDTSALTGESVPRTVKVGEVVLAGMINQTGVLTVQVTKPFGESSIAKILDLVENATSKKAETEKFITQFARYYTPVVVVLSLAVALLPPLFIPSATHTEWVYRALILLVISCPCGLVISIPLGYFGGIGGAAKRGILVKGSIFLDILTAVKTVVFDKTGTLTKGVFKVAKIVTQNNFSELELLKIAAQTESHSSHPIAESIREAYGQPIDDADVTNYEEIAGYGIRATVNNQVVLAGNDRLLHRENIDHDTCNVEGTVVHLAVEGRYAGYILIADEIKDDAVKAIQDLKAVGVEHTVMLTGDNGIVAKSIAEQLGVDSYKAELLPEGKVEAIEALLSRSGNSKVAFVGDGINDTPVIARADIGMAMGGLGSDAAIETADVVIMTDAPSKVAEAIQVAKNTRQIVVQNIVLAMGIKGLFIGLGVIGIATLWEAVFADVGVALLAIFNATRVLK</sequence>
<dbReference type="SUPFAM" id="SSF56784">
    <property type="entry name" value="HAD-like"/>
    <property type="match status" value="1"/>
</dbReference>
<evidence type="ECO:0000256" key="18">
    <source>
        <dbReference type="RuleBase" id="RU362081"/>
    </source>
</evidence>
<dbReference type="SFLD" id="SFLDS00003">
    <property type="entry name" value="Haloacid_Dehalogenase"/>
    <property type="match status" value="1"/>
</dbReference>
<feature type="domain" description="HMA" evidence="19">
    <location>
        <begin position="8"/>
        <end position="74"/>
    </location>
</feature>
<keyword evidence="4" id="KW-0597">Phosphoprotein</keyword>
<dbReference type="GO" id="GO:0015086">
    <property type="term" value="F:cadmium ion transmembrane transporter activity"/>
    <property type="evidence" value="ECO:0007669"/>
    <property type="project" value="TreeGrafter"/>
</dbReference>
<feature type="transmembrane region" description="Helical" evidence="18">
    <location>
        <begin position="334"/>
        <end position="354"/>
    </location>
</feature>
<name>A0A9W4CMD9_9CYAN</name>
<dbReference type="AlphaFoldDB" id="A0A9W4CMD9"/>
<keyword evidence="12 18" id="KW-1133">Transmembrane helix</keyword>
<evidence type="ECO:0000256" key="10">
    <source>
        <dbReference type="ARBA" id="ARBA00022842"/>
    </source>
</evidence>
<dbReference type="InterPro" id="IPR001757">
    <property type="entry name" value="P_typ_ATPase"/>
</dbReference>
<keyword evidence="13 18" id="KW-0472">Membrane</keyword>
<protein>
    <recommendedName>
        <fullName evidence="17">Probable copper-transporting ATPase PacS</fullName>
        <ecNumber evidence="14">7.2.2.12</ecNumber>
    </recommendedName>
</protein>
<dbReference type="PRINTS" id="PR00119">
    <property type="entry name" value="CATATPASE"/>
</dbReference>
<dbReference type="PANTHER" id="PTHR48085:SF5">
    <property type="entry name" value="CADMIUM_ZINC-TRANSPORTING ATPASE HMA4-RELATED"/>
    <property type="match status" value="1"/>
</dbReference>
<dbReference type="InterPro" id="IPR059000">
    <property type="entry name" value="ATPase_P-type_domA"/>
</dbReference>
<dbReference type="GO" id="GO:0005886">
    <property type="term" value="C:plasma membrane"/>
    <property type="evidence" value="ECO:0007669"/>
    <property type="project" value="UniProtKB-SubCell"/>
</dbReference>
<keyword evidence="21" id="KW-1185">Reference proteome</keyword>
<reference evidence="20" key="1">
    <citation type="submission" date="2020-09" db="EMBL/GenBank/DDBJ databases">
        <authorList>
            <person name="Blom J."/>
        </authorList>
    </citation>
    <scope>NUCLEOTIDE SEQUENCE</scope>
    <source>
        <strain evidence="20">No.713</strain>
    </source>
</reference>
<dbReference type="Gene3D" id="3.40.50.1000">
    <property type="entry name" value="HAD superfamily/HAD-like"/>
    <property type="match status" value="1"/>
</dbReference>
<dbReference type="InterPro" id="IPR017969">
    <property type="entry name" value="Heavy-metal-associated_CS"/>
</dbReference>
<dbReference type="NCBIfam" id="TIGR01494">
    <property type="entry name" value="ATPase_P-type"/>
    <property type="match status" value="1"/>
</dbReference>
<evidence type="ECO:0000256" key="12">
    <source>
        <dbReference type="ARBA" id="ARBA00022989"/>
    </source>
</evidence>
<dbReference type="SFLD" id="SFLDG00002">
    <property type="entry name" value="C1.7:_P-type_atpase_like"/>
    <property type="match status" value="1"/>
</dbReference>
<dbReference type="InterPro" id="IPR023214">
    <property type="entry name" value="HAD_sf"/>
</dbReference>
<comment type="catalytic activity">
    <reaction evidence="15">
        <text>Zn(2+)(in) + ATP + H2O = Zn(2+)(out) + ADP + phosphate + H(+)</text>
        <dbReference type="Rhea" id="RHEA:20621"/>
        <dbReference type="ChEBI" id="CHEBI:15377"/>
        <dbReference type="ChEBI" id="CHEBI:15378"/>
        <dbReference type="ChEBI" id="CHEBI:29105"/>
        <dbReference type="ChEBI" id="CHEBI:30616"/>
        <dbReference type="ChEBI" id="CHEBI:43474"/>
        <dbReference type="ChEBI" id="CHEBI:456216"/>
        <dbReference type="EC" id="7.2.2.12"/>
    </reaction>
</comment>
<dbReference type="InterPro" id="IPR008250">
    <property type="entry name" value="ATPase_P-typ_transduc_dom_A_sf"/>
</dbReference>
<dbReference type="Gene3D" id="3.40.1110.10">
    <property type="entry name" value="Calcium-transporting ATPase, cytoplasmic domain N"/>
    <property type="match status" value="1"/>
</dbReference>
<evidence type="ECO:0000256" key="4">
    <source>
        <dbReference type="ARBA" id="ARBA00022553"/>
    </source>
</evidence>
<keyword evidence="3 18" id="KW-1003">Cell membrane</keyword>
<dbReference type="FunFam" id="3.30.70.100:FF:000005">
    <property type="entry name" value="Copper-exporting P-type ATPase A"/>
    <property type="match status" value="1"/>
</dbReference>
<feature type="transmembrane region" description="Helical" evidence="18">
    <location>
        <begin position="670"/>
        <end position="689"/>
    </location>
</feature>
<dbReference type="Gene3D" id="2.70.150.10">
    <property type="entry name" value="Calcium-transporting ATPase, cytoplasmic transduction domain A"/>
    <property type="match status" value="1"/>
</dbReference>